<comment type="subunit">
    <text evidence="4">Tetramer of two alpha and two beta subunits.</text>
</comment>
<dbReference type="EMBL" id="JBEFKJ010000012">
    <property type="protein sequence ID" value="KAL2043109.1"/>
    <property type="molecule type" value="Genomic_DNA"/>
</dbReference>
<comment type="cofactor">
    <cofactor evidence="1">
        <name>Mg(2+)</name>
        <dbReference type="ChEBI" id="CHEBI:18420"/>
    </cofactor>
</comment>
<evidence type="ECO:0000256" key="9">
    <source>
        <dbReference type="ARBA" id="ARBA00022741"/>
    </source>
</evidence>
<dbReference type="PROSITE" id="PS51483">
    <property type="entry name" value="B5"/>
    <property type="match status" value="1"/>
</dbReference>
<comment type="similarity">
    <text evidence="3">Belongs to the phenylalanyl-tRNA synthetase beta subunit family. Type 2 subfamily.</text>
</comment>
<dbReference type="NCBIfam" id="TIGR00471">
    <property type="entry name" value="pheT_arch"/>
    <property type="match status" value="1"/>
</dbReference>
<dbReference type="SUPFAM" id="SSF55681">
    <property type="entry name" value="Class II aaRS and biotin synthetases"/>
    <property type="match status" value="1"/>
</dbReference>
<keyword evidence="13" id="KW-0030">Aminoacyl-tRNA synthetase</keyword>
<keyword evidence="18" id="KW-1185">Reference proteome</keyword>
<dbReference type="SMART" id="SM00873">
    <property type="entry name" value="B3_4"/>
    <property type="match status" value="1"/>
</dbReference>
<dbReference type="InterPro" id="IPR040659">
    <property type="entry name" value="PhetRS_B1"/>
</dbReference>
<evidence type="ECO:0000256" key="6">
    <source>
        <dbReference type="ARBA" id="ARBA00022490"/>
    </source>
</evidence>
<evidence type="ECO:0000256" key="2">
    <source>
        <dbReference type="ARBA" id="ARBA00004496"/>
    </source>
</evidence>
<dbReference type="SMART" id="SM00874">
    <property type="entry name" value="B5"/>
    <property type="match status" value="1"/>
</dbReference>
<gene>
    <name evidence="17" type="ORF">N7G274_004169</name>
</gene>
<dbReference type="Pfam" id="PF18262">
    <property type="entry name" value="PhetRS_B1"/>
    <property type="match status" value="1"/>
</dbReference>
<evidence type="ECO:0000256" key="8">
    <source>
        <dbReference type="ARBA" id="ARBA00022723"/>
    </source>
</evidence>
<dbReference type="Pfam" id="PF03484">
    <property type="entry name" value="B5"/>
    <property type="match status" value="1"/>
</dbReference>
<comment type="subcellular location">
    <subcellularLocation>
        <location evidence="2">Cytoplasm</location>
    </subcellularLocation>
</comment>
<keyword evidence="11" id="KW-0460">Magnesium</keyword>
<evidence type="ECO:0000256" key="1">
    <source>
        <dbReference type="ARBA" id="ARBA00001946"/>
    </source>
</evidence>
<keyword evidence="7" id="KW-0436">Ligase</keyword>
<feature type="domain" description="B5" evidence="16">
    <location>
        <begin position="297"/>
        <end position="375"/>
    </location>
</feature>
<evidence type="ECO:0000313" key="18">
    <source>
        <dbReference type="Proteomes" id="UP001590950"/>
    </source>
</evidence>
<evidence type="ECO:0000313" key="17">
    <source>
        <dbReference type="EMBL" id="KAL2043109.1"/>
    </source>
</evidence>
<dbReference type="SUPFAM" id="SSF46955">
    <property type="entry name" value="Putative DNA-binding domain"/>
    <property type="match status" value="2"/>
</dbReference>
<dbReference type="InterPro" id="IPR045060">
    <property type="entry name" value="Phe-tRNA-ligase_IIc_bsu"/>
</dbReference>
<dbReference type="InterPro" id="IPR020825">
    <property type="entry name" value="Phe-tRNA_synthase-like_B3/B4"/>
</dbReference>
<keyword evidence="9" id="KW-0547">Nucleotide-binding</keyword>
<evidence type="ECO:0000256" key="7">
    <source>
        <dbReference type="ARBA" id="ARBA00022598"/>
    </source>
</evidence>
<comment type="catalytic activity">
    <reaction evidence="15">
        <text>tRNA(Phe) + L-phenylalanine + ATP = L-phenylalanyl-tRNA(Phe) + AMP + diphosphate + H(+)</text>
        <dbReference type="Rhea" id="RHEA:19413"/>
        <dbReference type="Rhea" id="RHEA-COMP:9668"/>
        <dbReference type="Rhea" id="RHEA-COMP:9699"/>
        <dbReference type="ChEBI" id="CHEBI:15378"/>
        <dbReference type="ChEBI" id="CHEBI:30616"/>
        <dbReference type="ChEBI" id="CHEBI:33019"/>
        <dbReference type="ChEBI" id="CHEBI:58095"/>
        <dbReference type="ChEBI" id="CHEBI:78442"/>
        <dbReference type="ChEBI" id="CHEBI:78531"/>
        <dbReference type="ChEBI" id="CHEBI:456215"/>
        <dbReference type="EC" id="6.1.1.20"/>
    </reaction>
</comment>
<organism evidence="17 18">
    <name type="scientific">Stereocaulon virgatum</name>
    <dbReference type="NCBI Taxonomy" id="373712"/>
    <lineage>
        <taxon>Eukaryota</taxon>
        <taxon>Fungi</taxon>
        <taxon>Dikarya</taxon>
        <taxon>Ascomycota</taxon>
        <taxon>Pezizomycotina</taxon>
        <taxon>Lecanoromycetes</taxon>
        <taxon>OSLEUM clade</taxon>
        <taxon>Lecanoromycetidae</taxon>
        <taxon>Lecanorales</taxon>
        <taxon>Lecanorineae</taxon>
        <taxon>Stereocaulaceae</taxon>
        <taxon>Stereocaulon</taxon>
    </lineage>
</organism>
<dbReference type="Gene3D" id="3.30.930.10">
    <property type="entry name" value="Bira Bifunctional Protein, Domain 2"/>
    <property type="match status" value="1"/>
</dbReference>
<sequence>MPTIAVDKAALFEALGQDYTTEEFDELCFEFGIELDEDTSTSERPIVNGKQEAAQLKIEIPANRYDMLCFEGISLMLNIFRGEQTSPSYRLVPPPGGELEVLTCHESTLNVRPYVSGAILRNIKFTQARYESFIALQDKLHQNLARQRTLVAIGTHDLDTLKGPFTYEGLPPEKIKFVPLNQTKSMNGAELMKFYENDRNLSKYLHIIRDSPVYPVILDANRTVCSMPPIINSNHSKISLKTRNIFIDITATDKTKAEIVNNILVTMFSQYTSEPFTVEPINIVSKHNHQSRQAPDLTPRETQASISYINACCGLSLSAKEICTLLERMSHTASPSNASSDLIDVHIPPTRADVLHQADIMEDVAIAYGFNSLPRAFPNISGTVAQPLAINKLSDIVRLEAAMAGWSEVMPLILCSHAENFSHLNRIDDKKTAVVLANPKTAEYQVVRTSLLPGLLKTLRENKHHAIPIRIFEVSDVAFKAPHLERKSRNERHFAAAFLGKNSGFEIVHGLLDRIMLMLKSAFMISEEGLEGKGVGESAYWISKVDDATFLPGHAAQIHLRMGGRERVIGVFGILHPSVLEKFELKYPVSTLEIDIEVFL</sequence>
<evidence type="ECO:0000256" key="11">
    <source>
        <dbReference type="ARBA" id="ARBA00022842"/>
    </source>
</evidence>
<evidence type="ECO:0000256" key="13">
    <source>
        <dbReference type="ARBA" id="ARBA00023146"/>
    </source>
</evidence>
<dbReference type="Gene3D" id="3.50.40.10">
    <property type="entry name" value="Phenylalanyl-trna Synthetase, Chain B, domain 3"/>
    <property type="match status" value="1"/>
</dbReference>
<evidence type="ECO:0000256" key="10">
    <source>
        <dbReference type="ARBA" id="ARBA00022840"/>
    </source>
</evidence>
<dbReference type="InterPro" id="IPR005147">
    <property type="entry name" value="tRNA_synthase_B5-dom"/>
</dbReference>
<dbReference type="InterPro" id="IPR045864">
    <property type="entry name" value="aa-tRNA-synth_II/BPL/LPL"/>
</dbReference>
<keyword evidence="8" id="KW-0479">Metal-binding</keyword>
<evidence type="ECO:0000256" key="4">
    <source>
        <dbReference type="ARBA" id="ARBA00011209"/>
    </source>
</evidence>
<name>A0ABR4AB60_9LECA</name>
<keyword evidence="12" id="KW-0648">Protein biosynthesis</keyword>
<protein>
    <recommendedName>
        <fullName evidence="5">phenylalanine--tRNA ligase</fullName>
        <ecNumber evidence="5">6.1.1.20</ecNumber>
    </recommendedName>
    <alternativeName>
        <fullName evidence="14">Phenylalanyl-tRNA synthetase beta subunit</fullName>
    </alternativeName>
</protein>
<evidence type="ECO:0000256" key="15">
    <source>
        <dbReference type="ARBA" id="ARBA00049255"/>
    </source>
</evidence>
<dbReference type="InterPro" id="IPR041616">
    <property type="entry name" value="PheRS_beta_core"/>
</dbReference>
<dbReference type="PANTHER" id="PTHR10947:SF0">
    <property type="entry name" value="PHENYLALANINE--TRNA LIGASE BETA SUBUNIT"/>
    <property type="match status" value="1"/>
</dbReference>
<keyword evidence="6" id="KW-0963">Cytoplasm</keyword>
<dbReference type="Pfam" id="PF17759">
    <property type="entry name" value="tRNA_synthFbeta"/>
    <property type="match status" value="1"/>
</dbReference>
<dbReference type="PANTHER" id="PTHR10947">
    <property type="entry name" value="PHENYLALANYL-TRNA SYNTHETASE BETA CHAIN AND LEUCINE-RICH REPEAT-CONTAINING PROTEIN 47"/>
    <property type="match status" value="1"/>
</dbReference>
<evidence type="ECO:0000256" key="12">
    <source>
        <dbReference type="ARBA" id="ARBA00022917"/>
    </source>
</evidence>
<evidence type="ECO:0000256" key="14">
    <source>
        <dbReference type="ARBA" id="ARBA00033189"/>
    </source>
</evidence>
<dbReference type="EC" id="6.1.1.20" evidence="5"/>
<dbReference type="SUPFAM" id="SSF56037">
    <property type="entry name" value="PheT/TilS domain"/>
    <property type="match status" value="1"/>
</dbReference>
<dbReference type="InterPro" id="IPR004531">
    <property type="entry name" value="Phe-tRNA-synth_IIc_bsu_arc_euk"/>
</dbReference>
<keyword evidence="10" id="KW-0067">ATP-binding</keyword>
<comment type="caution">
    <text evidence="17">The sequence shown here is derived from an EMBL/GenBank/DDBJ whole genome shotgun (WGS) entry which is preliminary data.</text>
</comment>
<dbReference type="Proteomes" id="UP001590950">
    <property type="component" value="Unassembled WGS sequence"/>
</dbReference>
<dbReference type="CDD" id="cd00769">
    <property type="entry name" value="PheRS_beta_core"/>
    <property type="match status" value="1"/>
</dbReference>
<dbReference type="Gene3D" id="3.30.56.10">
    <property type="match status" value="2"/>
</dbReference>
<dbReference type="InterPro" id="IPR005146">
    <property type="entry name" value="B3/B4_tRNA-bd"/>
</dbReference>
<proteinExistence type="inferred from homology"/>
<evidence type="ECO:0000256" key="5">
    <source>
        <dbReference type="ARBA" id="ARBA00012814"/>
    </source>
</evidence>
<dbReference type="InterPro" id="IPR009061">
    <property type="entry name" value="DNA-bd_dom_put_sf"/>
</dbReference>
<accession>A0ABR4AB60</accession>
<dbReference type="Pfam" id="PF03483">
    <property type="entry name" value="B3_4"/>
    <property type="match status" value="1"/>
</dbReference>
<reference evidence="17 18" key="1">
    <citation type="submission" date="2024-09" db="EMBL/GenBank/DDBJ databases">
        <title>Rethinking Asexuality: The Enigmatic Case of Functional Sexual Genes in Lepraria (Stereocaulaceae).</title>
        <authorList>
            <person name="Doellman M."/>
            <person name="Sun Y."/>
            <person name="Barcenas-Pena A."/>
            <person name="Lumbsch H.T."/>
            <person name="Grewe F."/>
        </authorList>
    </citation>
    <scope>NUCLEOTIDE SEQUENCE [LARGE SCALE GENOMIC DNA]</scope>
    <source>
        <strain evidence="17 18">Mercado 3170</strain>
    </source>
</reference>
<evidence type="ECO:0000256" key="3">
    <source>
        <dbReference type="ARBA" id="ARBA00007438"/>
    </source>
</evidence>
<evidence type="ECO:0000259" key="16">
    <source>
        <dbReference type="PROSITE" id="PS51483"/>
    </source>
</evidence>